<evidence type="ECO:0000313" key="2">
    <source>
        <dbReference type="EMBL" id="MFD1203493.1"/>
    </source>
</evidence>
<feature type="transmembrane region" description="Helical" evidence="1">
    <location>
        <begin position="12"/>
        <end position="36"/>
    </location>
</feature>
<feature type="transmembrane region" description="Helical" evidence="1">
    <location>
        <begin position="48"/>
        <end position="67"/>
    </location>
</feature>
<dbReference type="RefSeq" id="WP_382389569.1">
    <property type="nucleotide sequence ID" value="NZ_JBHTLY010000016.1"/>
</dbReference>
<keyword evidence="1" id="KW-1133">Transmembrane helix</keyword>
<comment type="caution">
    <text evidence="2">The sequence shown here is derived from an EMBL/GenBank/DDBJ whole genome shotgun (WGS) entry which is preliminary data.</text>
</comment>
<name>A0ABW3TVK1_9MICO</name>
<protein>
    <recommendedName>
        <fullName evidence="4">Integral membrane protein</fullName>
    </recommendedName>
</protein>
<gene>
    <name evidence="2" type="ORF">ACFQ3U_16495</name>
</gene>
<dbReference type="Proteomes" id="UP001597181">
    <property type="component" value="Unassembled WGS sequence"/>
</dbReference>
<keyword evidence="3" id="KW-1185">Reference proteome</keyword>
<dbReference type="EMBL" id="JBHTLY010000016">
    <property type="protein sequence ID" value="MFD1203493.1"/>
    <property type="molecule type" value="Genomic_DNA"/>
</dbReference>
<reference evidence="3" key="1">
    <citation type="journal article" date="2019" name="Int. J. Syst. Evol. Microbiol.">
        <title>The Global Catalogue of Microorganisms (GCM) 10K type strain sequencing project: providing services to taxonomists for standard genome sequencing and annotation.</title>
        <authorList>
            <consortium name="The Broad Institute Genomics Platform"/>
            <consortium name="The Broad Institute Genome Sequencing Center for Infectious Disease"/>
            <person name="Wu L."/>
            <person name="Ma J."/>
        </authorList>
    </citation>
    <scope>NUCLEOTIDE SEQUENCE [LARGE SCALE GENOMIC DNA]</scope>
    <source>
        <strain evidence="3">CCUG 50213</strain>
    </source>
</reference>
<keyword evidence="1" id="KW-0812">Transmembrane</keyword>
<keyword evidence="1" id="KW-0472">Membrane</keyword>
<proteinExistence type="predicted"/>
<sequence>MNDHTTPFEREATKAAAIVAFIVSGAGFIAVVALVIAHSAGAPIPLPLPLTIAVVALANLGACFAWARHTTRKKGARRDGRMRRARM</sequence>
<evidence type="ECO:0008006" key="4">
    <source>
        <dbReference type="Google" id="ProtNLM"/>
    </source>
</evidence>
<evidence type="ECO:0000313" key="3">
    <source>
        <dbReference type="Proteomes" id="UP001597181"/>
    </source>
</evidence>
<evidence type="ECO:0000256" key="1">
    <source>
        <dbReference type="SAM" id="Phobius"/>
    </source>
</evidence>
<accession>A0ABW3TVK1</accession>
<organism evidence="2 3">
    <name type="scientific">Leucobacter albus</name>
    <dbReference type="NCBI Taxonomy" id="272210"/>
    <lineage>
        <taxon>Bacteria</taxon>
        <taxon>Bacillati</taxon>
        <taxon>Actinomycetota</taxon>
        <taxon>Actinomycetes</taxon>
        <taxon>Micrococcales</taxon>
        <taxon>Microbacteriaceae</taxon>
        <taxon>Leucobacter</taxon>
    </lineage>
</organism>